<evidence type="ECO:0000313" key="2">
    <source>
        <dbReference type="Proteomes" id="UP000485058"/>
    </source>
</evidence>
<reference evidence="1 2" key="1">
    <citation type="submission" date="2020-02" db="EMBL/GenBank/DDBJ databases">
        <title>Draft genome sequence of Haematococcus lacustris strain NIES-144.</title>
        <authorList>
            <person name="Morimoto D."/>
            <person name="Nakagawa S."/>
            <person name="Yoshida T."/>
            <person name="Sawayama S."/>
        </authorList>
    </citation>
    <scope>NUCLEOTIDE SEQUENCE [LARGE SCALE GENOMIC DNA]</scope>
    <source>
        <strain evidence="1 2">NIES-144</strain>
    </source>
</reference>
<protein>
    <submittedName>
        <fullName evidence="1">Uncharacterized protein</fullName>
    </submittedName>
</protein>
<evidence type="ECO:0000313" key="1">
    <source>
        <dbReference type="EMBL" id="GFH07398.1"/>
    </source>
</evidence>
<accession>A0A699YHP7</accession>
<organism evidence="1 2">
    <name type="scientific">Haematococcus lacustris</name>
    <name type="common">Green alga</name>
    <name type="synonym">Haematococcus pluvialis</name>
    <dbReference type="NCBI Taxonomy" id="44745"/>
    <lineage>
        <taxon>Eukaryota</taxon>
        <taxon>Viridiplantae</taxon>
        <taxon>Chlorophyta</taxon>
        <taxon>core chlorophytes</taxon>
        <taxon>Chlorophyceae</taxon>
        <taxon>CS clade</taxon>
        <taxon>Chlamydomonadales</taxon>
        <taxon>Haematococcaceae</taxon>
        <taxon>Haematococcus</taxon>
    </lineage>
</organism>
<dbReference type="AlphaFoldDB" id="A0A699YHP7"/>
<gene>
    <name evidence="1" type="ORF">HaLaN_02192</name>
</gene>
<comment type="caution">
    <text evidence="1">The sequence shown here is derived from an EMBL/GenBank/DDBJ whole genome shotgun (WGS) entry which is preliminary data.</text>
</comment>
<dbReference type="Proteomes" id="UP000485058">
    <property type="component" value="Unassembled WGS sequence"/>
</dbReference>
<proteinExistence type="predicted"/>
<dbReference type="EMBL" id="BLLF01000092">
    <property type="protein sequence ID" value="GFH07398.1"/>
    <property type="molecule type" value="Genomic_DNA"/>
</dbReference>
<keyword evidence="2" id="KW-1185">Reference proteome</keyword>
<sequence length="117" mass="12430">MGRWSGQRLQVIPAAQLQGVLHGPGSASRGLVCCQALRLTGILIISIWGHVRDSATVSKRSSRAGMFIKLSKRSAANHSPSEGSLGVRQETHSYEMADAAKFISLSAVLSACPKTDI</sequence>
<name>A0A699YHP7_HAELA</name>